<dbReference type="PANTHER" id="PTHR40891">
    <property type="entry name" value="DUF295 DOMAIN-CONTAINING PROTEIN"/>
    <property type="match status" value="1"/>
</dbReference>
<dbReference type="EMBL" id="JAZDWU010000011">
    <property type="protein sequence ID" value="KAK9985620.1"/>
    <property type="molecule type" value="Genomic_DNA"/>
</dbReference>
<feature type="domain" description="KIB1-4 beta-propeller" evidence="1">
    <location>
        <begin position="39"/>
        <end position="304"/>
    </location>
</feature>
<keyword evidence="3" id="KW-1185">Reference proteome</keyword>
<protein>
    <recommendedName>
        <fullName evidence="1">KIB1-4 beta-propeller domain-containing protein</fullName>
    </recommendedName>
</protein>
<accession>A0AAW2BNI1</accession>
<dbReference type="InterPro" id="IPR005174">
    <property type="entry name" value="KIB1-4_b-propeller"/>
</dbReference>
<sequence length="338" mass="39407">MLTHGLEMEATKHPHIIPQPYPWLVIADGKNLERQTLVNISNNHFDSGTIPEMHNKSICISSKEWLVLKDIDSMDLCLLSLTSKEVVKLPRLQLPQFEFINDFYICILSSPPSESKHDCYVMFIDRSKSKFYFCQPRDKEFSEQVFEFDLDDRLMSITAATMFKEKVYFLAWFSGQPPIYELFTAEFVGSNLHFTKFTREGFPRPSPPEIDLNNEYLVECDGKLLYIHEMRGGWNATKILGFLIFQMNFSSRVWVQVNNIGGWSIFLSRYHGLEHKAISCFVAERGIRQNAIYFTKSFDRLIYVFDLEDHSISKSLSCPIVSRYKSRLDWVMVPNTKP</sequence>
<proteinExistence type="predicted"/>
<evidence type="ECO:0000259" key="1">
    <source>
        <dbReference type="Pfam" id="PF03478"/>
    </source>
</evidence>
<reference evidence="2 3" key="1">
    <citation type="submission" date="2024-01" db="EMBL/GenBank/DDBJ databases">
        <title>A telomere-to-telomere, gap-free genome of sweet tea (Lithocarpus litseifolius).</title>
        <authorList>
            <person name="Zhou J."/>
        </authorList>
    </citation>
    <scope>NUCLEOTIDE SEQUENCE [LARGE SCALE GENOMIC DNA]</scope>
    <source>
        <strain evidence="2">Zhou-2022a</strain>
        <tissue evidence="2">Leaf</tissue>
    </source>
</reference>
<dbReference type="PANTHER" id="PTHR40891:SF1">
    <property type="entry name" value="DUF295 DOMAIN-CONTAINING PROTEIN"/>
    <property type="match status" value="1"/>
</dbReference>
<evidence type="ECO:0000313" key="3">
    <source>
        <dbReference type="Proteomes" id="UP001459277"/>
    </source>
</evidence>
<dbReference type="AlphaFoldDB" id="A0AAW2BNI1"/>
<comment type="caution">
    <text evidence="2">The sequence shown here is derived from an EMBL/GenBank/DDBJ whole genome shotgun (WGS) entry which is preliminary data.</text>
</comment>
<dbReference type="Pfam" id="PF03478">
    <property type="entry name" value="Beta-prop_KIB1-4"/>
    <property type="match status" value="1"/>
</dbReference>
<name>A0AAW2BNI1_9ROSI</name>
<evidence type="ECO:0000313" key="2">
    <source>
        <dbReference type="EMBL" id="KAK9985620.1"/>
    </source>
</evidence>
<gene>
    <name evidence="2" type="ORF">SO802_030571</name>
</gene>
<organism evidence="2 3">
    <name type="scientific">Lithocarpus litseifolius</name>
    <dbReference type="NCBI Taxonomy" id="425828"/>
    <lineage>
        <taxon>Eukaryota</taxon>
        <taxon>Viridiplantae</taxon>
        <taxon>Streptophyta</taxon>
        <taxon>Embryophyta</taxon>
        <taxon>Tracheophyta</taxon>
        <taxon>Spermatophyta</taxon>
        <taxon>Magnoliopsida</taxon>
        <taxon>eudicotyledons</taxon>
        <taxon>Gunneridae</taxon>
        <taxon>Pentapetalae</taxon>
        <taxon>rosids</taxon>
        <taxon>fabids</taxon>
        <taxon>Fagales</taxon>
        <taxon>Fagaceae</taxon>
        <taxon>Lithocarpus</taxon>
    </lineage>
</organism>
<dbReference type="Proteomes" id="UP001459277">
    <property type="component" value="Unassembled WGS sequence"/>
</dbReference>